<dbReference type="EMBL" id="CT573071">
    <property type="protein sequence ID" value="CAJ73483.1"/>
    <property type="molecule type" value="Genomic_DNA"/>
</dbReference>
<name>Q1Q7D3_KUEST</name>
<evidence type="ECO:0000313" key="2">
    <source>
        <dbReference type="EMBL" id="QII12064.1"/>
    </source>
</evidence>
<organism evidence="1">
    <name type="scientific">Kuenenia stuttgartiensis</name>
    <dbReference type="NCBI Taxonomy" id="174633"/>
    <lineage>
        <taxon>Bacteria</taxon>
        <taxon>Pseudomonadati</taxon>
        <taxon>Planctomycetota</taxon>
        <taxon>Candidatus Brocadiia</taxon>
        <taxon>Candidatus Brocadiales</taxon>
        <taxon>Candidatus Brocadiaceae</taxon>
        <taxon>Candidatus Kuenenia</taxon>
    </lineage>
</organism>
<dbReference type="AlphaFoldDB" id="Q1Q7D3"/>
<protein>
    <submittedName>
        <fullName evidence="1">Uncharacterized protein</fullName>
    </submittedName>
</protein>
<reference evidence="1" key="2">
    <citation type="submission" date="2006-01" db="EMBL/GenBank/DDBJ databases">
        <authorList>
            <person name="Genoscope"/>
        </authorList>
    </citation>
    <scope>NUCLEOTIDE SEQUENCE</scope>
</reference>
<reference evidence="1" key="1">
    <citation type="journal article" date="2006" name="Nature">
        <title>Deciphering the evolution and metabolism of an anammox bacterium from a community genome.</title>
        <authorList>
            <person name="Strous M."/>
            <person name="Pelletier E."/>
            <person name="Mangenot S."/>
            <person name="Rattei T."/>
            <person name="Lehner A."/>
            <person name="Taylor M.W."/>
            <person name="Horn M."/>
            <person name="Daims H."/>
            <person name="Bartol-Mavel D."/>
            <person name="Wincker P."/>
            <person name="Barbe V."/>
            <person name="Fonknechten N."/>
            <person name="Vallenet D."/>
            <person name="Segurens B."/>
            <person name="Schenowitz-Truong C."/>
            <person name="Medigue C."/>
            <person name="Collingro A."/>
            <person name="Snel B."/>
            <person name="Dutilh B.E."/>
            <person name="OpDenCamp H.J.M."/>
            <person name="vanDerDrift C."/>
            <person name="Cirpus I."/>
            <person name="vanDePas-Schoonen K.T."/>
            <person name="Harhangi H.R."/>
            <person name="vanNiftrik L."/>
            <person name="Schmid M."/>
            <person name="Keltjens J."/>
            <person name="vanDeVossenberg J."/>
            <person name="Kartal B."/>
            <person name="Meier H."/>
            <person name="Frishman D."/>
            <person name="Huynen M.A."/>
            <person name="Mewes H."/>
            <person name="Weissenbach J."/>
            <person name="Jetten M.S.M."/>
            <person name="Wagner M."/>
            <person name="LePaslier D."/>
        </authorList>
    </citation>
    <scope>NUCLEOTIDE SEQUENCE</scope>
</reference>
<proteinExistence type="predicted"/>
<reference evidence="2 3" key="3">
    <citation type="submission" date="2020-02" db="EMBL/GenBank/DDBJ databases">
        <title>Newly sequenced genome of strain CSTR1 showed variability in Candidatus Kuenenia stuttgartiensis genomes.</title>
        <authorList>
            <person name="Ding C."/>
            <person name="Adrian L."/>
        </authorList>
    </citation>
    <scope>NUCLEOTIDE SEQUENCE [LARGE SCALE GENOMIC DNA]</scope>
    <source>
        <strain evidence="2 3">CSTR1</strain>
    </source>
</reference>
<accession>Q1Q7D3</accession>
<dbReference type="Proteomes" id="UP000501926">
    <property type="component" value="Chromosome"/>
</dbReference>
<dbReference type="EMBL" id="CP049055">
    <property type="protein sequence ID" value="QII12064.1"/>
    <property type="molecule type" value="Genomic_DNA"/>
</dbReference>
<gene>
    <name evidence="2" type="ORF">KsCSTR_26850</name>
    <name evidence="1" type="ORF">kuste2733</name>
</gene>
<evidence type="ECO:0000313" key="1">
    <source>
        <dbReference type="EMBL" id="CAJ73483.1"/>
    </source>
</evidence>
<sequence length="79" mass="8866">MSQTPLLTVGAKHLSALSMNAFMSICSKCFAPTLCGKTAPLLEFFKKLNCYREMIKSVVFSFSIKEGIYENQHIQKNSL</sequence>
<evidence type="ECO:0000313" key="3">
    <source>
        <dbReference type="Proteomes" id="UP000501926"/>
    </source>
</evidence>